<dbReference type="GO" id="GO:0004767">
    <property type="term" value="F:sphingomyelin phosphodiesterase activity"/>
    <property type="evidence" value="ECO:0007669"/>
    <property type="project" value="UniProtKB-EC"/>
</dbReference>
<gene>
    <name evidence="10" type="ORF">AM587_10005425</name>
</gene>
<dbReference type="Pfam" id="PF03372">
    <property type="entry name" value="Exo_endo_phos"/>
    <property type="match status" value="1"/>
</dbReference>
<proteinExistence type="inferred from homology"/>
<sequence>MLHNYASTAVDSMSFEVLQYNLFGRPFEVSKDGQSERLQRVPESLHRISETIDVVTFAEADIRTQRDEMLDQFRVFGFNYSTTILHDPDPFTSLLNGGVMVVSKWPIIREAQHVYRNACHYSDCLAAKGVKYARLLKSVDGTAKIFNVFATHMQMRQFIDAIDIPHHEPLIFAGDFNVDNHTFGDEVAHLVALLEAHEPRQIGKQAFTSDPHTNVLVGRDGAAISNKCSAQYVANWGPPKDGVFHPSFLTRTTCGMHSEINESKWLVFVDPDTMCYCPCCPLEWLDYVLYGKAPYQQPSKVPTLEAHVNQVKHFTVDWTAPQSNMKMALVDLSDHYPVHAKFEFPVTRGKGRDDDPLTYHLDGCSTDDDCHFRNFRCYCNGPNCFYQGNHTNGWDLDSNHPVNRNCLFQKTSFSQWGTVKATNARAAALYYEVSNVGKTIESSKKRVVWRLKVEEGREFEISLTHSLASGKKVLRVDGIVKYTSQSLSFGDWDYVFNLPGGHCVHIIIKPSVDLNDMYDLIVDGMSFRRLPNRLDPSKLPKQQDNVVSSATRTGSSGSRNSSFTYNYSNGGYASGSNSRGGSRNASRENSFSPWECTRCTLVNEKPHAPICEACGHPKPDYISPESRQRAKTVAASPSPPPSPRKAAKSAADAPVVFDMWQSSPTSNTAAFPAFTDSDGFPMSSTPAMSTMPSKQPFQQDITSMLSGLDFTPPPVEETSPPMEATLEPTPTEDKTTAGDLWSSDMVNLNLKPEEKNPVQRSAKSYQTLEQARQLAPKEKVQVLPTPPPMPFPTYNAVQAPTGFNGGMAPAQPMMYNTVANTGAFAMVPAPMGFGAPQTNAMPAYGGFGGQQASPFMTTAPMNGPPRQSSMQNFSNDPFATLS</sequence>
<evidence type="ECO:0000256" key="6">
    <source>
        <dbReference type="ARBA" id="ARBA00022801"/>
    </source>
</evidence>
<dbReference type="Gene3D" id="3.60.10.10">
    <property type="entry name" value="Endonuclease/exonuclease/phosphatase"/>
    <property type="match status" value="1"/>
</dbReference>
<evidence type="ECO:0000313" key="10">
    <source>
        <dbReference type="EMBL" id="KUF75710.1"/>
    </source>
</evidence>
<feature type="region of interest" description="Disordered" evidence="8">
    <location>
        <begin position="715"/>
        <end position="737"/>
    </location>
</feature>
<keyword evidence="5" id="KW-0863">Zinc-finger</keyword>
<feature type="region of interest" description="Disordered" evidence="8">
    <location>
        <begin position="622"/>
        <end position="649"/>
    </location>
</feature>
<dbReference type="SMART" id="SM00547">
    <property type="entry name" value="ZnF_RBZ"/>
    <property type="match status" value="1"/>
</dbReference>
<keyword evidence="6" id="KW-0378">Hydrolase</keyword>
<evidence type="ECO:0000259" key="9">
    <source>
        <dbReference type="SMART" id="SM00547"/>
    </source>
</evidence>
<dbReference type="Proteomes" id="UP000052943">
    <property type="component" value="Unassembled WGS sequence"/>
</dbReference>
<evidence type="ECO:0000256" key="5">
    <source>
        <dbReference type="ARBA" id="ARBA00022771"/>
    </source>
</evidence>
<dbReference type="InterPro" id="IPR005135">
    <property type="entry name" value="Endo/exonuclease/phosphatase"/>
</dbReference>
<evidence type="ECO:0000256" key="3">
    <source>
        <dbReference type="ARBA" id="ARBA00022723"/>
    </source>
</evidence>
<comment type="caution">
    <text evidence="10">The sequence shown here is derived from an EMBL/GenBank/DDBJ whole genome shotgun (WGS) entry which is preliminary data.</text>
</comment>
<name>A0A0W8BV35_PHYNI</name>
<organism evidence="10 11">
    <name type="scientific">Phytophthora nicotianae</name>
    <name type="common">Potato buckeye rot agent</name>
    <name type="synonym">Phytophthora parasitica</name>
    <dbReference type="NCBI Taxonomy" id="4792"/>
    <lineage>
        <taxon>Eukaryota</taxon>
        <taxon>Sar</taxon>
        <taxon>Stramenopiles</taxon>
        <taxon>Oomycota</taxon>
        <taxon>Peronosporomycetes</taxon>
        <taxon>Peronosporales</taxon>
        <taxon>Peronosporaceae</taxon>
        <taxon>Phytophthora</taxon>
    </lineage>
</organism>
<feature type="region of interest" description="Disordered" evidence="8">
    <location>
        <begin position="533"/>
        <end position="562"/>
    </location>
</feature>
<keyword evidence="3" id="KW-0479">Metal-binding</keyword>
<evidence type="ECO:0000256" key="2">
    <source>
        <dbReference type="ARBA" id="ARBA00012369"/>
    </source>
</evidence>
<dbReference type="EMBL" id="LNFO01005987">
    <property type="protein sequence ID" value="KUF75710.1"/>
    <property type="molecule type" value="Genomic_DNA"/>
</dbReference>
<dbReference type="InterPro" id="IPR038513">
    <property type="entry name" value="FAIM1_dom_sf"/>
</dbReference>
<evidence type="ECO:0000256" key="1">
    <source>
        <dbReference type="ARBA" id="ARBA00006335"/>
    </source>
</evidence>
<evidence type="ECO:0000256" key="7">
    <source>
        <dbReference type="ARBA" id="ARBA00022833"/>
    </source>
</evidence>
<dbReference type="SUPFAM" id="SSF56219">
    <property type="entry name" value="DNase I-like"/>
    <property type="match status" value="1"/>
</dbReference>
<dbReference type="OrthoDB" id="40902at2759"/>
<dbReference type="GO" id="GO:0008270">
    <property type="term" value="F:zinc ion binding"/>
    <property type="evidence" value="ECO:0007669"/>
    <property type="project" value="UniProtKB-KW"/>
</dbReference>
<dbReference type="Gene3D" id="2.40.128.180">
    <property type="match status" value="1"/>
</dbReference>
<dbReference type="AlphaFoldDB" id="A0A0W8BV35"/>
<dbReference type="Gene3D" id="2.30.30.380">
    <property type="entry name" value="Zn-finger domain of Sec23/24"/>
    <property type="match status" value="1"/>
</dbReference>
<protein>
    <recommendedName>
        <fullName evidence="2">sphingomyelin phosphodiesterase</fullName>
        <ecNumber evidence="2">3.1.4.12</ecNumber>
    </recommendedName>
</protein>
<dbReference type="GO" id="GO:0005576">
    <property type="term" value="C:extracellular region"/>
    <property type="evidence" value="ECO:0007669"/>
    <property type="project" value="InterPro"/>
</dbReference>
<evidence type="ECO:0000313" key="11">
    <source>
        <dbReference type="Proteomes" id="UP000052943"/>
    </source>
</evidence>
<feature type="region of interest" description="Disordered" evidence="8">
    <location>
        <begin position="854"/>
        <end position="882"/>
    </location>
</feature>
<evidence type="ECO:0000256" key="4">
    <source>
        <dbReference type="ARBA" id="ARBA00022729"/>
    </source>
</evidence>
<dbReference type="CDD" id="cd09078">
    <property type="entry name" value="nSMase"/>
    <property type="match status" value="1"/>
</dbReference>
<keyword evidence="7" id="KW-0862">Zinc</keyword>
<comment type="similarity">
    <text evidence="1">Belongs to the neutral sphingomyelinase family.</text>
</comment>
<feature type="compositionally biased region" description="Low complexity" evidence="8">
    <location>
        <begin position="548"/>
        <end position="562"/>
    </location>
</feature>
<dbReference type="InterPro" id="IPR038772">
    <property type="entry name" value="Sph/SMPD2-like"/>
</dbReference>
<keyword evidence="4" id="KW-0732">Signal</keyword>
<evidence type="ECO:0000256" key="8">
    <source>
        <dbReference type="SAM" id="MobiDB-lite"/>
    </source>
</evidence>
<dbReference type="EC" id="3.1.4.12" evidence="2"/>
<reference evidence="10 11" key="1">
    <citation type="submission" date="2015-11" db="EMBL/GenBank/DDBJ databases">
        <title>Genomes and virulence difference between two physiological races of Phytophthora nicotianae.</title>
        <authorList>
            <person name="Liu H."/>
            <person name="Ma X."/>
            <person name="Yu H."/>
            <person name="Fang D."/>
            <person name="Li Y."/>
            <person name="Wang X."/>
            <person name="Wang W."/>
            <person name="Dong Y."/>
            <person name="Xiao B."/>
        </authorList>
    </citation>
    <scope>NUCLEOTIDE SEQUENCE [LARGE SCALE GENOMIC DNA]</scope>
    <source>
        <strain evidence="11">race 0</strain>
    </source>
</reference>
<dbReference type="PANTHER" id="PTHR16320:SF23">
    <property type="entry name" value="SPHINGOMYELINASE C 1"/>
    <property type="match status" value="1"/>
</dbReference>
<dbReference type="InterPro" id="IPR001876">
    <property type="entry name" value="Znf_RanBP2"/>
</dbReference>
<dbReference type="InterPro" id="IPR036691">
    <property type="entry name" value="Endo/exonu/phosph_ase_sf"/>
</dbReference>
<dbReference type="PANTHER" id="PTHR16320">
    <property type="entry name" value="SPHINGOMYELINASE FAMILY MEMBER"/>
    <property type="match status" value="1"/>
</dbReference>
<accession>A0A0W8BV35</accession>
<feature type="domain" description="RanBP2-type" evidence="9">
    <location>
        <begin position="592"/>
        <end position="617"/>
    </location>
</feature>
<dbReference type="InterPro" id="IPR017766">
    <property type="entry name" value="Sphingomyelinase/PLipase_C"/>
</dbReference>